<keyword evidence="2" id="KW-1185">Reference proteome</keyword>
<reference evidence="1 2" key="1">
    <citation type="submission" date="2019-06" db="EMBL/GenBank/DDBJ databases">
        <title>Streptococcus sp.</title>
        <authorList>
            <person name="Xiao C."/>
            <person name="Li X."/>
            <person name="Sun Y."/>
            <person name="Qi H."/>
        </authorList>
    </citation>
    <scope>NUCLEOTIDE SEQUENCE [LARGE SCALE GENOMIC DNA]</scope>
    <source>
        <strain evidence="1 2">C17</strain>
    </source>
</reference>
<dbReference type="AlphaFoldDB" id="A0A501PAV6"/>
<gene>
    <name evidence="1" type="ORF">FJN11_06510</name>
</gene>
<sequence>MFHFNISHRPSLFLTNKSLFTIIITLFRRVGNQKQIITTRQTVVCTRAISLNYQPAPKDAGFHVV</sequence>
<accession>A0A501PAV6</accession>
<dbReference type="Proteomes" id="UP000318281">
    <property type="component" value="Unassembled WGS sequence"/>
</dbReference>
<organism evidence="1 2">
    <name type="scientific">Streptococcus symci</name>
    <dbReference type="NCBI Taxonomy" id="2588991"/>
    <lineage>
        <taxon>Bacteria</taxon>
        <taxon>Bacillati</taxon>
        <taxon>Bacillota</taxon>
        <taxon>Bacilli</taxon>
        <taxon>Lactobacillales</taxon>
        <taxon>Streptococcaceae</taxon>
        <taxon>Streptococcus</taxon>
    </lineage>
</organism>
<name>A0A501PAV6_9STRE</name>
<evidence type="ECO:0000313" key="1">
    <source>
        <dbReference type="EMBL" id="TPD57211.1"/>
    </source>
</evidence>
<proteinExistence type="predicted"/>
<evidence type="ECO:0000313" key="2">
    <source>
        <dbReference type="Proteomes" id="UP000318281"/>
    </source>
</evidence>
<protein>
    <submittedName>
        <fullName evidence="1">Uncharacterized protein</fullName>
    </submittedName>
</protein>
<dbReference type="EMBL" id="VFJA01000002">
    <property type="protein sequence ID" value="TPD57211.1"/>
    <property type="molecule type" value="Genomic_DNA"/>
</dbReference>
<comment type="caution">
    <text evidence="1">The sequence shown here is derived from an EMBL/GenBank/DDBJ whole genome shotgun (WGS) entry which is preliminary data.</text>
</comment>